<dbReference type="InterPro" id="IPR013785">
    <property type="entry name" value="Aldolase_TIM"/>
</dbReference>
<keyword evidence="1" id="KW-0408">Iron</keyword>
<keyword evidence="1" id="KW-0479">Metal-binding</keyword>
<evidence type="ECO:0000313" key="3">
    <source>
        <dbReference type="EMBL" id="CAB4138492.1"/>
    </source>
</evidence>
<dbReference type="InterPro" id="IPR024924">
    <property type="entry name" value="7-CO-7-deazaguanine_synth-like"/>
</dbReference>
<reference evidence="3" key="1">
    <citation type="submission" date="2020-04" db="EMBL/GenBank/DDBJ databases">
        <authorList>
            <person name="Chiriac C."/>
            <person name="Salcher M."/>
            <person name="Ghai R."/>
            <person name="Kavagutti S V."/>
        </authorList>
    </citation>
    <scope>NUCLEOTIDE SEQUENCE</scope>
</reference>
<gene>
    <name evidence="3" type="ORF">UFOVP331_69</name>
</gene>
<accession>A0A6J5LX87</accession>
<dbReference type="HAMAP" id="MF_00917">
    <property type="entry name" value="QueE"/>
    <property type="match status" value="1"/>
</dbReference>
<organism evidence="3">
    <name type="scientific">uncultured Caudovirales phage</name>
    <dbReference type="NCBI Taxonomy" id="2100421"/>
    <lineage>
        <taxon>Viruses</taxon>
        <taxon>Duplodnaviria</taxon>
        <taxon>Heunggongvirae</taxon>
        <taxon>Uroviricota</taxon>
        <taxon>Caudoviricetes</taxon>
        <taxon>Peduoviridae</taxon>
        <taxon>Maltschvirus</taxon>
        <taxon>Maltschvirus maltsch</taxon>
    </lineage>
</organism>
<dbReference type="GO" id="GO:0051539">
    <property type="term" value="F:4 iron, 4 sulfur cluster binding"/>
    <property type="evidence" value="ECO:0007669"/>
    <property type="project" value="UniProtKB-KW"/>
</dbReference>
<protein>
    <submittedName>
        <fullName evidence="3">NrdG Organic radical activating enzymes</fullName>
    </submittedName>
</protein>
<keyword evidence="1" id="KW-0004">4Fe-4S</keyword>
<sequence>MSKIDPNKLLISSDFYSVQGEGKSTGVPSYFVRLGICNLTCGMSRKFANQLMKEKSLEDGEIFKGDLELEGKATWTCDSTSQWLWRGEDKEFQYLIDRWKEEGIYEDVKNGIIHIIWTGGEPTIKGHQEAIANFTNYWIEGPALMESVNPYYEIETNGTVVIEDKLFVMLDQINCSPKLSNSGLEAKQRINPDAIKRIMEHSNYQFKFVISTEDDVKEVFRDFVEPFSIPLKNVICMPGLDSQTNFHERTQFVLEMAKKYKFVGMTRLHISAWDKTLNV</sequence>
<dbReference type="PANTHER" id="PTHR42836">
    <property type="entry name" value="7-CARBOXY-7-DEAZAGUANINE SYNTHASE"/>
    <property type="match status" value="1"/>
</dbReference>
<dbReference type="PANTHER" id="PTHR42836:SF1">
    <property type="entry name" value="7-CARBOXY-7-DEAZAGUANINE SYNTHASE"/>
    <property type="match status" value="1"/>
</dbReference>
<keyword evidence="1" id="KW-0411">Iron-sulfur</keyword>
<proteinExistence type="inferred from homology"/>
<keyword evidence="2" id="KW-0456">Lyase</keyword>
<evidence type="ECO:0000256" key="1">
    <source>
        <dbReference type="ARBA" id="ARBA00022485"/>
    </source>
</evidence>
<name>A0A6J5LX87_9CAUD</name>
<dbReference type="GO" id="GO:0016829">
    <property type="term" value="F:lyase activity"/>
    <property type="evidence" value="ECO:0007669"/>
    <property type="project" value="UniProtKB-KW"/>
</dbReference>
<evidence type="ECO:0000256" key="2">
    <source>
        <dbReference type="ARBA" id="ARBA00023239"/>
    </source>
</evidence>
<dbReference type="Gene3D" id="3.20.20.70">
    <property type="entry name" value="Aldolase class I"/>
    <property type="match status" value="1"/>
</dbReference>
<dbReference type="EMBL" id="LR796345">
    <property type="protein sequence ID" value="CAB4138492.1"/>
    <property type="molecule type" value="Genomic_DNA"/>
</dbReference>